<evidence type="ECO:0000256" key="9">
    <source>
        <dbReference type="SAM" id="MobiDB-lite"/>
    </source>
</evidence>
<evidence type="ECO:0000256" key="2">
    <source>
        <dbReference type="ARBA" id="ARBA00004651"/>
    </source>
</evidence>
<dbReference type="EMBL" id="MVGC01000502">
    <property type="protein sequence ID" value="RJE18732.1"/>
    <property type="molecule type" value="Genomic_DNA"/>
</dbReference>
<name>A0A3A2Z6J8_9EURO</name>
<evidence type="ECO:0000256" key="1">
    <source>
        <dbReference type="ARBA" id="ARBA00002957"/>
    </source>
</evidence>
<feature type="region of interest" description="Disordered" evidence="9">
    <location>
        <begin position="1"/>
        <end position="66"/>
    </location>
</feature>
<evidence type="ECO:0000313" key="11">
    <source>
        <dbReference type="Proteomes" id="UP000266188"/>
    </source>
</evidence>
<dbReference type="Pfam" id="PF04515">
    <property type="entry name" value="Choline_transpo"/>
    <property type="match status" value="1"/>
</dbReference>
<evidence type="ECO:0000256" key="3">
    <source>
        <dbReference type="ARBA" id="ARBA00007168"/>
    </source>
</evidence>
<evidence type="ECO:0000256" key="8">
    <source>
        <dbReference type="RuleBase" id="RU368066"/>
    </source>
</evidence>
<gene>
    <name evidence="10" type="ORF">PHISCL_08933</name>
</gene>
<feature type="transmembrane region" description="Helical" evidence="8">
    <location>
        <begin position="438"/>
        <end position="463"/>
    </location>
</feature>
<dbReference type="GO" id="GO:0005886">
    <property type="term" value="C:plasma membrane"/>
    <property type="evidence" value="ECO:0007669"/>
    <property type="project" value="UniProtKB-SubCell"/>
</dbReference>
<feature type="transmembrane region" description="Helical" evidence="8">
    <location>
        <begin position="137"/>
        <end position="158"/>
    </location>
</feature>
<feature type="transmembrane region" description="Helical" evidence="8">
    <location>
        <begin position="475"/>
        <end position="494"/>
    </location>
</feature>
<feature type="transmembrane region" description="Helical" evidence="8">
    <location>
        <begin position="280"/>
        <end position="297"/>
    </location>
</feature>
<dbReference type="GO" id="GO:0022857">
    <property type="term" value="F:transmembrane transporter activity"/>
    <property type="evidence" value="ECO:0007669"/>
    <property type="project" value="UniProtKB-UniRule"/>
</dbReference>
<keyword evidence="11" id="KW-1185">Reference proteome</keyword>
<protein>
    <recommendedName>
        <fullName evidence="4 8">Protein PNS1</fullName>
    </recommendedName>
</protein>
<dbReference type="STRING" id="2070753.A0A3A2Z6J8"/>
<feature type="transmembrane region" description="Helical" evidence="8">
    <location>
        <begin position="376"/>
        <end position="395"/>
    </location>
</feature>
<dbReference type="SUPFAM" id="SSF101447">
    <property type="entry name" value="Formin homology 2 domain (FH2 domain)"/>
    <property type="match status" value="1"/>
</dbReference>
<evidence type="ECO:0000313" key="10">
    <source>
        <dbReference type="EMBL" id="RJE18732.1"/>
    </source>
</evidence>
<keyword evidence="5 8" id="KW-0812">Transmembrane</keyword>
<dbReference type="InterPro" id="IPR007603">
    <property type="entry name" value="Choline_transptr-like"/>
</dbReference>
<sequence length="541" mass="60167">MGGEADSYYNPGQGAPAPPPQYGSYQQPDPYRGYQQPPPLQQQPPPPPPPPPPPQQQYGPPVGGYGEVDEKQSFDQTFKIEKPKWNDLWAGILFLLFCAGYVVVSGIALHGYATTRDIQGGGIYDSSNTFALNTNTMVLFIFVLVVAVVFGYGYVWLARAFPKQFIWVTGILNVCWAIGTAIFYLYRHYWSAGIVFLVFGLFMAFCFWTWIPRIPFSALMLRTAIDVSKKYGHVYMVSLVGGLIATAFGAWYSISLVAIYDRFQPARSNPLCDSAGSCSHAKVIGLIVFVTFTMYWFSEWLKNTIHTTIAGVYGSWYFCPHNFPKDATRGATRRAMTYSFGSISLGSLIVAIIQFLRHLCSIARSQANQEGGVGGAIGYAMFCVLGCIIGLLEWAARFFNRYAFCHIALFGKAYIPAAKDTWTMIKDRGFDALINDCLIGPVLSFGALFIGYACALLAYLYLYFTKPAYNTEGQYTPVVVAFAFLIGFQIANIFTTPLSSGIDTTFVAAAWSPQVMFQDHPELYAEMVRVYPKVQQMIRAE</sequence>
<keyword evidence="6 8" id="KW-1133">Transmembrane helix</keyword>
<proteinExistence type="inferred from homology"/>
<feature type="transmembrane region" description="Helical" evidence="8">
    <location>
        <begin position="192"/>
        <end position="211"/>
    </location>
</feature>
<evidence type="ECO:0000256" key="7">
    <source>
        <dbReference type="ARBA" id="ARBA00023136"/>
    </source>
</evidence>
<feature type="compositionally biased region" description="Low complexity" evidence="9">
    <location>
        <begin position="22"/>
        <end position="35"/>
    </location>
</feature>
<dbReference type="Proteomes" id="UP000266188">
    <property type="component" value="Unassembled WGS sequence"/>
</dbReference>
<comment type="caution">
    <text evidence="10">The sequence shown here is derived from an EMBL/GenBank/DDBJ whole genome shotgun (WGS) entry which is preliminary data.</text>
</comment>
<dbReference type="PANTHER" id="PTHR12385:SF4">
    <property type="entry name" value="PROTEIN PNS1"/>
    <property type="match status" value="1"/>
</dbReference>
<dbReference type="PANTHER" id="PTHR12385">
    <property type="entry name" value="CHOLINE TRANSPORTER-LIKE (SLC FAMILY 44)"/>
    <property type="match status" value="1"/>
</dbReference>
<reference evidence="11" key="1">
    <citation type="submission" date="2017-02" db="EMBL/GenBank/DDBJ databases">
        <authorList>
            <person name="Tafer H."/>
            <person name="Lopandic K."/>
        </authorList>
    </citation>
    <scope>NUCLEOTIDE SEQUENCE [LARGE SCALE GENOMIC DNA]</scope>
    <source>
        <strain evidence="11">CBS 366.77</strain>
    </source>
</reference>
<dbReference type="AlphaFoldDB" id="A0A3A2Z6J8"/>
<comment type="subcellular location">
    <subcellularLocation>
        <location evidence="2 8">Cell membrane</location>
        <topology evidence="2 8">Multi-pass membrane protein</topology>
    </subcellularLocation>
</comment>
<evidence type="ECO:0000256" key="5">
    <source>
        <dbReference type="ARBA" id="ARBA00022692"/>
    </source>
</evidence>
<organism evidence="10 11">
    <name type="scientific">Aspergillus sclerotialis</name>
    <dbReference type="NCBI Taxonomy" id="2070753"/>
    <lineage>
        <taxon>Eukaryota</taxon>
        <taxon>Fungi</taxon>
        <taxon>Dikarya</taxon>
        <taxon>Ascomycota</taxon>
        <taxon>Pezizomycotina</taxon>
        <taxon>Eurotiomycetes</taxon>
        <taxon>Eurotiomycetidae</taxon>
        <taxon>Eurotiales</taxon>
        <taxon>Aspergillaceae</taxon>
        <taxon>Aspergillus</taxon>
        <taxon>Aspergillus subgen. Polypaecilum</taxon>
    </lineage>
</organism>
<evidence type="ECO:0000256" key="4">
    <source>
        <dbReference type="ARBA" id="ARBA00015388"/>
    </source>
</evidence>
<feature type="transmembrane region" description="Helical" evidence="8">
    <location>
        <begin position="165"/>
        <end position="186"/>
    </location>
</feature>
<comment type="function">
    <text evidence="1 8">Probably involved in transport through the plasma membrane.</text>
</comment>
<feature type="transmembrane region" description="Helical" evidence="8">
    <location>
        <begin position="335"/>
        <end position="356"/>
    </location>
</feature>
<comment type="similarity">
    <text evidence="3 8">Belongs to the CTL (choline transporter-like) family.</text>
</comment>
<keyword evidence="7 8" id="KW-0472">Membrane</keyword>
<dbReference type="OrthoDB" id="44736at2759"/>
<feature type="transmembrane region" description="Helical" evidence="8">
    <location>
        <begin position="232"/>
        <end position="260"/>
    </location>
</feature>
<accession>A0A3A2Z6J8</accession>
<feature type="compositionally biased region" description="Pro residues" evidence="9">
    <location>
        <begin position="36"/>
        <end position="55"/>
    </location>
</feature>
<evidence type="ECO:0000256" key="6">
    <source>
        <dbReference type="ARBA" id="ARBA00022989"/>
    </source>
</evidence>
<feature type="transmembrane region" description="Helical" evidence="8">
    <location>
        <begin position="88"/>
        <end position="109"/>
    </location>
</feature>